<dbReference type="EMBL" id="BMQQ01000018">
    <property type="protein sequence ID" value="GGT45857.1"/>
    <property type="molecule type" value="Genomic_DNA"/>
</dbReference>
<evidence type="ECO:0000313" key="3">
    <source>
        <dbReference type="Proteomes" id="UP000619486"/>
    </source>
</evidence>
<feature type="region of interest" description="Disordered" evidence="1">
    <location>
        <begin position="181"/>
        <end position="203"/>
    </location>
</feature>
<dbReference type="Proteomes" id="UP000619486">
    <property type="component" value="Unassembled WGS sequence"/>
</dbReference>
<protein>
    <submittedName>
        <fullName evidence="2">Uncharacterized protein</fullName>
    </submittedName>
</protein>
<gene>
    <name evidence="2" type="ORF">GCM10014713_44640</name>
</gene>
<proteinExistence type="predicted"/>
<evidence type="ECO:0000313" key="2">
    <source>
        <dbReference type="EMBL" id="GGT45857.1"/>
    </source>
</evidence>
<name>A0A918LT22_9ACTN</name>
<keyword evidence="3" id="KW-1185">Reference proteome</keyword>
<accession>A0A918LT22</accession>
<reference evidence="2" key="2">
    <citation type="submission" date="2020-09" db="EMBL/GenBank/DDBJ databases">
        <authorList>
            <person name="Sun Q."/>
            <person name="Ohkuma M."/>
        </authorList>
    </citation>
    <scope>NUCLEOTIDE SEQUENCE</scope>
    <source>
        <strain evidence="2">JCM 3172</strain>
    </source>
</reference>
<dbReference type="Gene3D" id="3.20.170.20">
    <property type="entry name" value="Protein of unknown function DUF952"/>
    <property type="match status" value="1"/>
</dbReference>
<comment type="caution">
    <text evidence="2">The sequence shown here is derived from an EMBL/GenBank/DDBJ whole genome shotgun (WGS) entry which is preliminary data.</text>
</comment>
<dbReference type="AlphaFoldDB" id="A0A918LT22"/>
<reference evidence="2" key="1">
    <citation type="journal article" date="2014" name="Int. J. Syst. Evol. Microbiol.">
        <title>Complete genome sequence of Corynebacterium casei LMG S-19264T (=DSM 44701T), isolated from a smear-ripened cheese.</title>
        <authorList>
            <consortium name="US DOE Joint Genome Institute (JGI-PGF)"/>
            <person name="Walter F."/>
            <person name="Albersmeier A."/>
            <person name="Kalinowski J."/>
            <person name="Ruckert C."/>
        </authorList>
    </citation>
    <scope>NUCLEOTIDE SEQUENCE</scope>
    <source>
        <strain evidence="2">JCM 3172</strain>
    </source>
</reference>
<sequence>MSTPHFLCDPQWADNLPITRMDDSAYFPCAAAVAPRVDHEQVGGSPRVAGCLARELGVSGAVITSGYNSSVIFHIAPLGAWLADPDRPYTPPSTPRDGTVHCLCAPEAVLAAAGRFHRETPGPLVALVIDESLLGAAVDRVPPASGSPLAGQPGARLTRIHGPVDHDAVTALLEIVRDEHGRASHLTPMPDRDGCPSTEGAPR</sequence>
<organism evidence="2 3">
    <name type="scientific">Streptomyces purpureus</name>
    <dbReference type="NCBI Taxonomy" id="1951"/>
    <lineage>
        <taxon>Bacteria</taxon>
        <taxon>Bacillati</taxon>
        <taxon>Actinomycetota</taxon>
        <taxon>Actinomycetes</taxon>
        <taxon>Kitasatosporales</taxon>
        <taxon>Streptomycetaceae</taxon>
        <taxon>Streptomyces</taxon>
    </lineage>
</organism>
<evidence type="ECO:0000256" key="1">
    <source>
        <dbReference type="SAM" id="MobiDB-lite"/>
    </source>
</evidence>